<sequence>MRGSRASALKGGLNLAPNGYGWASGGYIADSEIDGRIGDYWQQQRYTVRNAEYRLP</sequence>
<dbReference type="EMBL" id="CP045702">
    <property type="protein sequence ID" value="QNE77111.1"/>
    <property type="molecule type" value="Genomic_DNA"/>
</dbReference>
<gene>
    <name evidence="1" type="ORF">F0344_23095</name>
</gene>
<dbReference type="AlphaFoldDB" id="A0A7G7BP46"/>
<dbReference type="KEGG" id="sfiy:F0344_23095"/>
<dbReference type="RefSeq" id="WP_185303041.1">
    <property type="nucleotide sequence ID" value="NZ_CP045702.1"/>
</dbReference>
<evidence type="ECO:0000313" key="2">
    <source>
        <dbReference type="Proteomes" id="UP000515307"/>
    </source>
</evidence>
<dbReference type="Proteomes" id="UP000515307">
    <property type="component" value="Chromosome"/>
</dbReference>
<protein>
    <submittedName>
        <fullName evidence="1">Uncharacterized protein</fullName>
    </submittedName>
</protein>
<proteinExistence type="predicted"/>
<name>A0A7G7BP46_9ACTN</name>
<accession>A0A7G7BP46</accession>
<organism evidence="1 2">
    <name type="scientific">Streptomyces finlayi</name>
    <dbReference type="NCBI Taxonomy" id="67296"/>
    <lineage>
        <taxon>Bacteria</taxon>
        <taxon>Bacillati</taxon>
        <taxon>Actinomycetota</taxon>
        <taxon>Actinomycetes</taxon>
        <taxon>Kitasatosporales</taxon>
        <taxon>Streptomycetaceae</taxon>
        <taxon>Streptomyces</taxon>
    </lineage>
</organism>
<evidence type="ECO:0000313" key="1">
    <source>
        <dbReference type="EMBL" id="QNE77111.1"/>
    </source>
</evidence>
<reference evidence="2" key="1">
    <citation type="submission" date="2019-10" db="EMBL/GenBank/DDBJ databases">
        <title>Antimicrobial potential of Antarctic Bacteria.</title>
        <authorList>
            <person name="Benaud N."/>
            <person name="Edwards R.J."/>
            <person name="Ferrari B.C."/>
        </authorList>
    </citation>
    <scope>NUCLEOTIDE SEQUENCE [LARGE SCALE GENOMIC DNA]</scope>
    <source>
        <strain evidence="2">NBSH44</strain>
    </source>
</reference>
<keyword evidence="2" id="KW-1185">Reference proteome</keyword>